<dbReference type="PANTHER" id="PTHR47990">
    <property type="entry name" value="2-OXOGLUTARATE (2OG) AND FE(II)-DEPENDENT OXYGENASE SUPERFAMILY PROTEIN-RELATED"/>
    <property type="match status" value="1"/>
</dbReference>
<protein>
    <submittedName>
        <fullName evidence="4">Putative oxidoreductase</fullName>
    </submittedName>
</protein>
<accession>A0A319AN90</accession>
<dbReference type="InterPro" id="IPR044861">
    <property type="entry name" value="IPNS-like_FE2OG_OXY"/>
</dbReference>
<keyword evidence="2" id="KW-0560">Oxidoreductase</keyword>
<evidence type="ECO:0000256" key="1">
    <source>
        <dbReference type="ARBA" id="ARBA00008056"/>
    </source>
</evidence>
<evidence type="ECO:0000313" key="5">
    <source>
        <dbReference type="Proteomes" id="UP000248349"/>
    </source>
</evidence>
<comment type="similarity">
    <text evidence="1 2">Belongs to the iron/ascorbate-dependent oxidoreductase family.</text>
</comment>
<dbReference type="Pfam" id="PF14226">
    <property type="entry name" value="DIOX_N"/>
    <property type="match status" value="1"/>
</dbReference>
<dbReference type="SUPFAM" id="SSF51197">
    <property type="entry name" value="Clavaminate synthase-like"/>
    <property type="match status" value="1"/>
</dbReference>
<dbReference type="EMBL" id="KZ821222">
    <property type="protein sequence ID" value="PYH48032.1"/>
    <property type="molecule type" value="Genomic_DNA"/>
</dbReference>
<organism evidence="4 5">
    <name type="scientific">Aspergillus saccharolyticus JOP 1030-1</name>
    <dbReference type="NCBI Taxonomy" id="1450539"/>
    <lineage>
        <taxon>Eukaryota</taxon>
        <taxon>Fungi</taxon>
        <taxon>Dikarya</taxon>
        <taxon>Ascomycota</taxon>
        <taxon>Pezizomycotina</taxon>
        <taxon>Eurotiomycetes</taxon>
        <taxon>Eurotiomycetidae</taxon>
        <taxon>Eurotiales</taxon>
        <taxon>Aspergillaceae</taxon>
        <taxon>Aspergillus</taxon>
        <taxon>Aspergillus subgen. Circumdati</taxon>
    </lineage>
</organism>
<dbReference type="AlphaFoldDB" id="A0A319AN90"/>
<dbReference type="OrthoDB" id="288590at2759"/>
<dbReference type="STRING" id="1450539.A0A319AN90"/>
<name>A0A319AN90_9EURO</name>
<keyword evidence="5" id="KW-1185">Reference proteome</keyword>
<proteinExistence type="inferred from homology"/>
<dbReference type="RefSeq" id="XP_025434014.1">
    <property type="nucleotide sequence ID" value="XM_025577186.1"/>
</dbReference>
<evidence type="ECO:0000256" key="2">
    <source>
        <dbReference type="RuleBase" id="RU003682"/>
    </source>
</evidence>
<dbReference type="InterPro" id="IPR027443">
    <property type="entry name" value="IPNS-like_sf"/>
</dbReference>
<keyword evidence="2" id="KW-0408">Iron</keyword>
<dbReference type="InterPro" id="IPR026992">
    <property type="entry name" value="DIOX_N"/>
</dbReference>
<keyword evidence="2" id="KW-0479">Metal-binding</keyword>
<dbReference type="GeneID" id="37078415"/>
<feature type="domain" description="Fe2OG dioxygenase" evidence="3">
    <location>
        <begin position="180"/>
        <end position="287"/>
    </location>
</feature>
<dbReference type="GO" id="GO:0044283">
    <property type="term" value="P:small molecule biosynthetic process"/>
    <property type="evidence" value="ECO:0007669"/>
    <property type="project" value="UniProtKB-ARBA"/>
</dbReference>
<gene>
    <name evidence="4" type="ORF">BP01DRAFT_379948</name>
</gene>
<dbReference type="InterPro" id="IPR005123">
    <property type="entry name" value="Oxoglu/Fe-dep_dioxygenase_dom"/>
</dbReference>
<dbReference type="Pfam" id="PF03171">
    <property type="entry name" value="2OG-FeII_Oxy"/>
    <property type="match status" value="1"/>
</dbReference>
<dbReference type="InterPro" id="IPR050231">
    <property type="entry name" value="Iron_ascorbate_oxido_reductase"/>
</dbReference>
<dbReference type="PROSITE" id="PS51471">
    <property type="entry name" value="FE2OG_OXY"/>
    <property type="match status" value="1"/>
</dbReference>
<reference evidence="4 5" key="1">
    <citation type="submission" date="2016-12" db="EMBL/GenBank/DDBJ databases">
        <title>The genomes of Aspergillus section Nigri reveals drivers in fungal speciation.</title>
        <authorList>
            <consortium name="DOE Joint Genome Institute"/>
            <person name="Vesth T.C."/>
            <person name="Nybo J."/>
            <person name="Theobald S."/>
            <person name="Brandl J."/>
            <person name="Frisvad J.C."/>
            <person name="Nielsen K.F."/>
            <person name="Lyhne E.K."/>
            <person name="Kogle M.E."/>
            <person name="Kuo A."/>
            <person name="Riley R."/>
            <person name="Clum A."/>
            <person name="Nolan M."/>
            <person name="Lipzen A."/>
            <person name="Salamov A."/>
            <person name="Henrissat B."/>
            <person name="Wiebenga A."/>
            <person name="De Vries R.P."/>
            <person name="Grigoriev I.V."/>
            <person name="Mortensen U.H."/>
            <person name="Andersen M.R."/>
            <person name="Baker S.E."/>
        </authorList>
    </citation>
    <scope>NUCLEOTIDE SEQUENCE [LARGE SCALE GENOMIC DNA]</scope>
    <source>
        <strain evidence="4 5">JOP 1030-1</strain>
    </source>
</reference>
<sequence length="342" mass="37548">MHSSPISASQIACLETVSLVGLREGSPAAVQALLRAARKQGIFYLDLSSISADGDTVTRLYQLAQDLFRLPLEQKMQYDVDRLGEWKINGYKPVGRNVGGLSGERDGFESYGIPCHAVLNPTGQGSFAKPDILEQELELVRRFMRGCTEMVEIILRTLSASLPLPGGITFEAFHREGDAYFNLLRLLRYEPSSDGDLRFRVPQPAHTDLGSVTVLFTNAGGLQILDPGARADEWLYVAPRPECAIVNLGDAISIWTDGQMRSIQHRVASLPGQPMAERYSLAFLARPGPVAPMCPLLASESFSTKGSQGALRCEDWMKEKFRRLRGDTRKDLCGSCAVVKSG</sequence>
<evidence type="ECO:0000313" key="4">
    <source>
        <dbReference type="EMBL" id="PYH48032.1"/>
    </source>
</evidence>
<dbReference type="Gene3D" id="2.60.120.330">
    <property type="entry name" value="B-lactam Antibiotic, Isopenicillin N Synthase, Chain"/>
    <property type="match status" value="1"/>
</dbReference>
<dbReference type="Proteomes" id="UP000248349">
    <property type="component" value="Unassembled WGS sequence"/>
</dbReference>
<evidence type="ECO:0000259" key="3">
    <source>
        <dbReference type="PROSITE" id="PS51471"/>
    </source>
</evidence>
<dbReference type="GO" id="GO:0016491">
    <property type="term" value="F:oxidoreductase activity"/>
    <property type="evidence" value="ECO:0007669"/>
    <property type="project" value="UniProtKB-KW"/>
</dbReference>
<dbReference type="GO" id="GO:0046872">
    <property type="term" value="F:metal ion binding"/>
    <property type="evidence" value="ECO:0007669"/>
    <property type="project" value="UniProtKB-KW"/>
</dbReference>